<dbReference type="InterPro" id="IPR023214">
    <property type="entry name" value="HAD_sf"/>
</dbReference>
<dbReference type="PRINTS" id="PR00413">
    <property type="entry name" value="HADHALOGNASE"/>
</dbReference>
<dbReference type="EMBL" id="HBUF01561267">
    <property type="protein sequence ID" value="CAG6762437.1"/>
    <property type="molecule type" value="Transcribed_RNA"/>
</dbReference>
<protein>
    <submittedName>
        <fullName evidence="1">Rhythmically expressed gene 2 protein</fullName>
    </submittedName>
</protein>
<dbReference type="EMBL" id="HBUF01561271">
    <property type="protein sequence ID" value="CAG6762452.1"/>
    <property type="molecule type" value="Transcribed_RNA"/>
</dbReference>
<dbReference type="SUPFAM" id="SSF56784">
    <property type="entry name" value="HAD-like"/>
    <property type="match status" value="1"/>
</dbReference>
<dbReference type="InterPro" id="IPR044924">
    <property type="entry name" value="HAD-SF_hydro_IA_REG-2-like_cap"/>
</dbReference>
<dbReference type="Pfam" id="PF00702">
    <property type="entry name" value="Hydrolase"/>
    <property type="match status" value="1"/>
</dbReference>
<dbReference type="EMBL" id="HBUF01168362">
    <property type="protein sequence ID" value="CAG6651617.1"/>
    <property type="molecule type" value="Transcribed_RNA"/>
</dbReference>
<dbReference type="EMBL" id="HBUF01561270">
    <property type="protein sequence ID" value="CAG6762448.1"/>
    <property type="molecule type" value="Transcribed_RNA"/>
</dbReference>
<organism evidence="1">
    <name type="scientific">Cacopsylla melanoneura</name>
    <dbReference type="NCBI Taxonomy" id="428564"/>
    <lineage>
        <taxon>Eukaryota</taxon>
        <taxon>Metazoa</taxon>
        <taxon>Ecdysozoa</taxon>
        <taxon>Arthropoda</taxon>
        <taxon>Hexapoda</taxon>
        <taxon>Insecta</taxon>
        <taxon>Pterygota</taxon>
        <taxon>Neoptera</taxon>
        <taxon>Paraneoptera</taxon>
        <taxon>Hemiptera</taxon>
        <taxon>Sternorrhyncha</taxon>
        <taxon>Psylloidea</taxon>
        <taxon>Psyllidae</taxon>
        <taxon>Psyllinae</taxon>
        <taxon>Cacopsylla</taxon>
    </lineage>
</organism>
<dbReference type="NCBIfam" id="TIGR01549">
    <property type="entry name" value="HAD-SF-IA-v1"/>
    <property type="match status" value="1"/>
</dbReference>
<dbReference type="AlphaFoldDB" id="A0A8D8W937"/>
<dbReference type="InterPro" id="IPR036412">
    <property type="entry name" value="HAD-like_sf"/>
</dbReference>
<sequence length="252" mass="28787">MSCRFKLITFDVTGTLLRFRRTAGEQYVETGKKFGHVLNANEVQNSFVKHYKVYDRAYPNFGSGSIGWQQWWRNVVSSCFIETYNGPGQLSESDIDKFFNDLIKSYSDNTGWKLAEGATELLEMLHSRNIMLGVVSNFDARLHNLLKEMKLYHYFKFVITSYESGLVKPDPKIFKLAESLASSSPSDIKIHIGDNFDLDYKAALDVGWNALLISHAFGKNESENDSSDLIFSDLNSVRRFLLRSDCLKSQNN</sequence>
<dbReference type="SFLD" id="SFLDS00003">
    <property type="entry name" value="Haloacid_Dehalogenase"/>
    <property type="match status" value="1"/>
</dbReference>
<dbReference type="EMBL" id="HBUF01168359">
    <property type="protein sequence ID" value="CAG6651613.1"/>
    <property type="molecule type" value="Transcribed_RNA"/>
</dbReference>
<evidence type="ECO:0000313" key="1">
    <source>
        <dbReference type="EMBL" id="CAG6651613.1"/>
    </source>
</evidence>
<dbReference type="EMBL" id="HBUF01561272">
    <property type="protein sequence ID" value="CAG6762456.1"/>
    <property type="molecule type" value="Transcribed_RNA"/>
</dbReference>
<dbReference type="EMBL" id="HBUF01361373">
    <property type="protein sequence ID" value="CAG6720950.1"/>
    <property type="molecule type" value="Transcribed_RNA"/>
</dbReference>
<dbReference type="EMBL" id="HBUF01561266">
    <property type="protein sequence ID" value="CAG6762433.1"/>
    <property type="molecule type" value="Transcribed_RNA"/>
</dbReference>
<dbReference type="InterPro" id="IPR006439">
    <property type="entry name" value="HAD-SF_hydro_IA"/>
</dbReference>
<dbReference type="NCBIfam" id="TIGR02252">
    <property type="entry name" value="DREG-2"/>
    <property type="match status" value="1"/>
</dbReference>
<dbReference type="PANTHER" id="PTHR46191:SF2">
    <property type="entry name" value="HALOACID DEHALOGENASE-LIKE HYDROLASE DOMAIN-CONTAINING PROTEIN 3"/>
    <property type="match status" value="1"/>
</dbReference>
<dbReference type="InterPro" id="IPR051828">
    <property type="entry name" value="HAD-like_hydrolase_domain"/>
</dbReference>
<dbReference type="EMBL" id="HBUF01361376">
    <property type="protein sequence ID" value="CAG6720954.1"/>
    <property type="molecule type" value="Transcribed_RNA"/>
</dbReference>
<dbReference type="SFLD" id="SFLDG01129">
    <property type="entry name" value="C1.5:_HAD__Beta-PGM__Phosphata"/>
    <property type="match status" value="1"/>
</dbReference>
<dbReference type="Gene3D" id="1.10.150.720">
    <property type="entry name" value="Haloacid dehalogenase-like hydrolase"/>
    <property type="match status" value="1"/>
</dbReference>
<proteinExistence type="predicted"/>
<dbReference type="GO" id="GO:0005634">
    <property type="term" value="C:nucleus"/>
    <property type="evidence" value="ECO:0007669"/>
    <property type="project" value="TreeGrafter"/>
</dbReference>
<dbReference type="Gene3D" id="3.40.50.1000">
    <property type="entry name" value="HAD superfamily/HAD-like"/>
    <property type="match status" value="1"/>
</dbReference>
<dbReference type="EMBL" id="HBUF01181988">
    <property type="protein sequence ID" value="CAG6655547.1"/>
    <property type="molecule type" value="Transcribed_RNA"/>
</dbReference>
<accession>A0A8D8W937</accession>
<dbReference type="PANTHER" id="PTHR46191">
    <property type="match status" value="1"/>
</dbReference>
<dbReference type="InterPro" id="IPR011949">
    <property type="entry name" value="HAD-SF_hydro_IA_REG-2-like"/>
</dbReference>
<reference evidence="1" key="1">
    <citation type="submission" date="2021-05" db="EMBL/GenBank/DDBJ databases">
        <authorList>
            <person name="Alioto T."/>
            <person name="Alioto T."/>
            <person name="Gomez Garrido J."/>
        </authorList>
    </citation>
    <scope>NUCLEOTIDE SEQUENCE</scope>
</reference>
<dbReference type="EMBL" id="HBUF01561269">
    <property type="protein sequence ID" value="CAG6762444.1"/>
    <property type="molecule type" value="Transcribed_RNA"/>
</dbReference>
<name>A0A8D8W937_9HEMI</name>